<name>A0A285P8F7_9BACI</name>
<evidence type="ECO:0000313" key="2">
    <source>
        <dbReference type="Proteomes" id="UP000219356"/>
    </source>
</evidence>
<dbReference type="InterPro" id="IPR036291">
    <property type="entry name" value="NAD(P)-bd_dom_sf"/>
</dbReference>
<protein>
    <recommendedName>
        <fullName evidence="3">Short chain dehydrogenase</fullName>
    </recommendedName>
</protein>
<dbReference type="AlphaFoldDB" id="A0A285P8F7"/>
<sequence length="180" mass="20436">MSHFLVIGGTGMLADAVLDWNRKGHTVTVVARTKEKLKRLVCRAASPQNLHIVQSDYLQLEHFTNQLAQLSAPDVIVSWIHRSGNDAVQWLCNHYKKPNNRIAFFHIKGSNAHNPKQNFIPQYSYSISYHEVILGFQLDDGAPRWLTNTEIAAGVLHLAEQKLPRYIVGTVEPWSMRPQS</sequence>
<evidence type="ECO:0000313" key="1">
    <source>
        <dbReference type="EMBL" id="SNZ16161.1"/>
    </source>
</evidence>
<dbReference type="OrthoDB" id="7922774at2"/>
<gene>
    <name evidence="1" type="ORF">SAMN05421503_2874</name>
</gene>
<dbReference type="RefSeq" id="WP_097043095.1">
    <property type="nucleotide sequence ID" value="NZ_OBEK01000004.1"/>
</dbReference>
<dbReference type="EMBL" id="OBEK01000004">
    <property type="protein sequence ID" value="SNZ16161.1"/>
    <property type="molecule type" value="Genomic_DNA"/>
</dbReference>
<dbReference type="SUPFAM" id="SSF51735">
    <property type="entry name" value="NAD(P)-binding Rossmann-fold domains"/>
    <property type="match status" value="1"/>
</dbReference>
<reference evidence="2" key="1">
    <citation type="submission" date="2017-09" db="EMBL/GenBank/DDBJ databases">
        <authorList>
            <person name="Varghese N."/>
            <person name="Submissions S."/>
        </authorList>
    </citation>
    <scope>NUCLEOTIDE SEQUENCE [LARGE SCALE GENOMIC DNA]</scope>
    <source>
        <strain evidence="2">CGMCC 1.8913</strain>
    </source>
</reference>
<proteinExistence type="predicted"/>
<evidence type="ECO:0008006" key="3">
    <source>
        <dbReference type="Google" id="ProtNLM"/>
    </source>
</evidence>
<organism evidence="1 2">
    <name type="scientific">Terribacillus aidingensis</name>
    <dbReference type="NCBI Taxonomy" id="586416"/>
    <lineage>
        <taxon>Bacteria</taxon>
        <taxon>Bacillati</taxon>
        <taxon>Bacillota</taxon>
        <taxon>Bacilli</taxon>
        <taxon>Bacillales</taxon>
        <taxon>Bacillaceae</taxon>
        <taxon>Terribacillus</taxon>
    </lineage>
</organism>
<dbReference type="Gene3D" id="3.40.50.720">
    <property type="entry name" value="NAD(P)-binding Rossmann-like Domain"/>
    <property type="match status" value="1"/>
</dbReference>
<dbReference type="Proteomes" id="UP000219356">
    <property type="component" value="Unassembled WGS sequence"/>
</dbReference>
<keyword evidence="2" id="KW-1185">Reference proteome</keyword>
<accession>A0A285P8F7</accession>